<organism evidence="1 2">
    <name type="scientific">Pseudozobellia thermophila</name>
    <dbReference type="NCBI Taxonomy" id="192903"/>
    <lineage>
        <taxon>Bacteria</taxon>
        <taxon>Pseudomonadati</taxon>
        <taxon>Bacteroidota</taxon>
        <taxon>Flavobacteriia</taxon>
        <taxon>Flavobacteriales</taxon>
        <taxon>Flavobacteriaceae</taxon>
        <taxon>Pseudozobellia</taxon>
    </lineage>
</organism>
<proteinExistence type="predicted"/>
<dbReference type="AlphaFoldDB" id="A0A1M6HUD1"/>
<evidence type="ECO:0000313" key="1">
    <source>
        <dbReference type="EMBL" id="SHJ25781.1"/>
    </source>
</evidence>
<dbReference type="EMBL" id="FQYU01000003">
    <property type="protein sequence ID" value="SHJ25781.1"/>
    <property type="molecule type" value="Genomic_DNA"/>
</dbReference>
<dbReference type="RefSeq" id="WP_244526806.1">
    <property type="nucleotide sequence ID" value="NZ_FQYU01000003.1"/>
</dbReference>
<accession>A0A1M6HUD1</accession>
<gene>
    <name evidence="1" type="ORF">SAMN04488513_103184</name>
</gene>
<reference evidence="2" key="1">
    <citation type="submission" date="2016-11" db="EMBL/GenBank/DDBJ databases">
        <authorList>
            <person name="Varghese N."/>
            <person name="Submissions S."/>
        </authorList>
    </citation>
    <scope>NUCLEOTIDE SEQUENCE [LARGE SCALE GENOMIC DNA]</scope>
    <source>
        <strain evidence="2">DSM 19858</strain>
    </source>
</reference>
<sequence>MKPVYNFQRRLMNDIDLIYNNSFGLAFQWKRDNGHNHNKVQLVFRDTGLFVTKEELLQFSKNIRRSIKHYQMCGSCPKKETCRSILVESPVPQITFAMNTEELGNVQDLVEGTLFQLNLDNYIDSLFKD</sequence>
<keyword evidence="2" id="KW-1185">Reference proteome</keyword>
<dbReference type="Proteomes" id="UP000184543">
    <property type="component" value="Unassembled WGS sequence"/>
</dbReference>
<evidence type="ECO:0000313" key="2">
    <source>
        <dbReference type="Proteomes" id="UP000184543"/>
    </source>
</evidence>
<protein>
    <submittedName>
        <fullName evidence="1">Uncharacterized protein</fullName>
    </submittedName>
</protein>
<name>A0A1M6HUD1_9FLAO</name>